<evidence type="ECO:0008006" key="3">
    <source>
        <dbReference type="Google" id="ProtNLM"/>
    </source>
</evidence>
<name>A0ABQ6KAS4_9MICO</name>
<evidence type="ECO:0000313" key="2">
    <source>
        <dbReference type="Proteomes" id="UP001157034"/>
    </source>
</evidence>
<organism evidence="1 2">
    <name type="scientific">Pseudolysinimonas kribbensis</name>
    <dbReference type="NCBI Taxonomy" id="433641"/>
    <lineage>
        <taxon>Bacteria</taxon>
        <taxon>Bacillati</taxon>
        <taxon>Actinomycetota</taxon>
        <taxon>Actinomycetes</taxon>
        <taxon>Micrococcales</taxon>
        <taxon>Microbacteriaceae</taxon>
        <taxon>Pseudolysinimonas</taxon>
    </lineage>
</organism>
<keyword evidence="2" id="KW-1185">Reference proteome</keyword>
<sequence>MCADVRARARLRPGADAVVHEYVLDDGDVVRFDASAVTAPLRTLVDVARSGAVGDDVLRALAQAGRIGLDEALASIQRRPLPGRRIARRALERALSPR</sequence>
<evidence type="ECO:0000313" key="1">
    <source>
        <dbReference type="EMBL" id="GMA96982.1"/>
    </source>
</evidence>
<protein>
    <recommendedName>
        <fullName evidence="3">AbiEi antitoxin C-terminal domain-containing protein</fullName>
    </recommendedName>
</protein>
<gene>
    <name evidence="1" type="ORF">GCM10025881_38060</name>
</gene>
<comment type="caution">
    <text evidence="1">The sequence shown here is derived from an EMBL/GenBank/DDBJ whole genome shotgun (WGS) entry which is preliminary data.</text>
</comment>
<proteinExistence type="predicted"/>
<dbReference type="Proteomes" id="UP001157034">
    <property type="component" value="Unassembled WGS sequence"/>
</dbReference>
<reference evidence="2" key="1">
    <citation type="journal article" date="2019" name="Int. J. Syst. Evol. Microbiol.">
        <title>The Global Catalogue of Microorganisms (GCM) 10K type strain sequencing project: providing services to taxonomists for standard genome sequencing and annotation.</title>
        <authorList>
            <consortium name="The Broad Institute Genomics Platform"/>
            <consortium name="The Broad Institute Genome Sequencing Center for Infectious Disease"/>
            <person name="Wu L."/>
            <person name="Ma J."/>
        </authorList>
    </citation>
    <scope>NUCLEOTIDE SEQUENCE [LARGE SCALE GENOMIC DNA]</scope>
    <source>
        <strain evidence="2">NBRC 108894</strain>
    </source>
</reference>
<accession>A0ABQ6KAS4</accession>
<dbReference type="EMBL" id="BSVB01000001">
    <property type="protein sequence ID" value="GMA96982.1"/>
    <property type="molecule type" value="Genomic_DNA"/>
</dbReference>